<gene>
    <name evidence="1" type="ORF">BK716_16675</name>
</gene>
<reference evidence="1 2" key="1">
    <citation type="submission" date="2016-10" db="EMBL/GenBank/DDBJ databases">
        <title>Comparative genomics of Bacillus thuringiensis reveals a path to pathogens against multiple invertebrate hosts.</title>
        <authorList>
            <person name="Zheng J."/>
            <person name="Gao Q."/>
            <person name="Liu H."/>
            <person name="Peng D."/>
            <person name="Ruan L."/>
            <person name="Sun M."/>
        </authorList>
    </citation>
    <scope>NUCLEOTIDE SEQUENCE [LARGE SCALE GENOMIC DNA]</scope>
    <source>
        <strain evidence="1">BGSC 4AU1</strain>
    </source>
</reference>
<evidence type="ECO:0000313" key="2">
    <source>
        <dbReference type="Proteomes" id="UP000194816"/>
    </source>
</evidence>
<accession>A0A9X6LL98</accession>
<sequence>MDFVLNFKDGTSGTIPDIGNITITGDFVGMIKQNIADGKEISFNDENGVPSSRKFSDLHSIELVF</sequence>
<comment type="caution">
    <text evidence="1">The sequence shown here is derived from an EMBL/GenBank/DDBJ whole genome shotgun (WGS) entry which is preliminary data.</text>
</comment>
<protein>
    <submittedName>
        <fullName evidence="1">Uncharacterized protein</fullName>
    </submittedName>
</protein>
<evidence type="ECO:0000313" key="1">
    <source>
        <dbReference type="EMBL" id="OUB49569.1"/>
    </source>
</evidence>
<dbReference type="EMBL" id="MOOK01000139">
    <property type="protein sequence ID" value="OUB49569.1"/>
    <property type="molecule type" value="Genomic_DNA"/>
</dbReference>
<dbReference type="RefSeq" id="WP_088114961.1">
    <property type="nucleotide sequence ID" value="NZ_MOOK01000139.1"/>
</dbReference>
<organism evidence="1 2">
    <name type="scientific">Bacillus thuringiensis subsp. higo</name>
    <dbReference type="NCBI Taxonomy" id="132266"/>
    <lineage>
        <taxon>Bacteria</taxon>
        <taxon>Bacillati</taxon>
        <taxon>Bacillota</taxon>
        <taxon>Bacilli</taxon>
        <taxon>Bacillales</taxon>
        <taxon>Bacillaceae</taxon>
        <taxon>Bacillus</taxon>
        <taxon>Bacillus cereus group</taxon>
    </lineage>
</organism>
<dbReference type="Proteomes" id="UP000194816">
    <property type="component" value="Unassembled WGS sequence"/>
</dbReference>
<dbReference type="AlphaFoldDB" id="A0A9X6LL98"/>
<proteinExistence type="predicted"/>
<name>A0A9X6LL98_BACUH</name>